<dbReference type="Proteomes" id="UP000655287">
    <property type="component" value="Unassembled WGS sequence"/>
</dbReference>
<gene>
    <name evidence="6" type="ORF">Sru01_60190</name>
</gene>
<evidence type="ECO:0000256" key="4">
    <source>
        <dbReference type="SAM" id="MobiDB-lite"/>
    </source>
</evidence>
<keyword evidence="3" id="KW-0119">Carbohydrate metabolism</keyword>
<keyword evidence="2" id="KW-0326">Glycosidase</keyword>
<dbReference type="GO" id="GO:0030247">
    <property type="term" value="F:polysaccharide binding"/>
    <property type="evidence" value="ECO:0007669"/>
    <property type="project" value="UniProtKB-UniRule"/>
</dbReference>
<keyword evidence="7" id="KW-1185">Reference proteome</keyword>
<dbReference type="Gene3D" id="2.60.40.760">
    <property type="entry name" value="Expansin, cellulose-binding-like domain"/>
    <property type="match status" value="1"/>
</dbReference>
<dbReference type="GO" id="GO:0004553">
    <property type="term" value="F:hydrolase activity, hydrolyzing O-glycosyl compounds"/>
    <property type="evidence" value="ECO:0007669"/>
    <property type="project" value="InterPro"/>
</dbReference>
<evidence type="ECO:0000259" key="5">
    <source>
        <dbReference type="PROSITE" id="PS51173"/>
    </source>
</evidence>
<feature type="compositionally biased region" description="Pro residues" evidence="4">
    <location>
        <begin position="331"/>
        <end position="351"/>
    </location>
</feature>
<dbReference type="SUPFAM" id="SSF50685">
    <property type="entry name" value="Barwin-like endoglucanases"/>
    <property type="match status" value="1"/>
</dbReference>
<evidence type="ECO:0000313" key="7">
    <source>
        <dbReference type="Proteomes" id="UP000655287"/>
    </source>
</evidence>
<organism evidence="6 7">
    <name type="scientific">Sphaerisporangium rufum</name>
    <dbReference type="NCBI Taxonomy" id="1381558"/>
    <lineage>
        <taxon>Bacteria</taxon>
        <taxon>Bacillati</taxon>
        <taxon>Actinomycetota</taxon>
        <taxon>Actinomycetes</taxon>
        <taxon>Streptosporangiales</taxon>
        <taxon>Streptosporangiaceae</taxon>
        <taxon>Sphaerisporangium</taxon>
    </lineage>
</organism>
<dbReference type="InterPro" id="IPR018366">
    <property type="entry name" value="CBM2_CS"/>
</dbReference>
<dbReference type="InterPro" id="IPR036908">
    <property type="entry name" value="RlpA-like_sf"/>
</dbReference>
<evidence type="ECO:0000256" key="1">
    <source>
        <dbReference type="ARBA" id="ARBA00022801"/>
    </source>
</evidence>
<name>A0A919RBP4_9ACTN</name>
<dbReference type="EMBL" id="BOOU01000087">
    <property type="protein sequence ID" value="GII81037.1"/>
    <property type="molecule type" value="Genomic_DNA"/>
</dbReference>
<protein>
    <submittedName>
        <fullName evidence="6">Cellulose-binding protein II</fullName>
    </submittedName>
</protein>
<comment type="caution">
    <text evidence="6">The sequence shown here is derived from an EMBL/GenBank/DDBJ whole genome shotgun (WGS) entry which is preliminary data.</text>
</comment>
<feature type="domain" description="CBM2" evidence="5">
    <location>
        <begin position="351"/>
        <end position="458"/>
    </location>
</feature>
<proteinExistence type="predicted"/>
<dbReference type="InterPro" id="IPR012291">
    <property type="entry name" value="CBM2_carb-bd_dom_sf"/>
</dbReference>
<dbReference type="InterPro" id="IPR036749">
    <property type="entry name" value="Expansin_CBD_sf"/>
</dbReference>
<dbReference type="InterPro" id="IPR001919">
    <property type="entry name" value="CBD2"/>
</dbReference>
<dbReference type="RefSeq" id="WP_203992686.1">
    <property type="nucleotide sequence ID" value="NZ_BOOU01000087.1"/>
</dbReference>
<dbReference type="Gene3D" id="2.40.40.10">
    <property type="entry name" value="RlpA-like domain"/>
    <property type="match status" value="1"/>
</dbReference>
<dbReference type="InterPro" id="IPR008965">
    <property type="entry name" value="CBM2/CBM3_carb-bd_dom_sf"/>
</dbReference>
<keyword evidence="1" id="KW-0378">Hydrolase</keyword>
<evidence type="ECO:0000313" key="6">
    <source>
        <dbReference type="EMBL" id="GII81037.1"/>
    </source>
</evidence>
<dbReference type="Pfam" id="PF00553">
    <property type="entry name" value="CBM_2"/>
    <property type="match status" value="1"/>
</dbReference>
<sequence>MRILRRTRTAAPPGEVSATRRRRGVLLAAFAAVLVAFPLAARAAAPVPFTGNATHFTALGSPYGGCGLPQSQLDTQNFVALNVYDTPGDYGFYPRPIPDSMSSKIGAWDNGRNCGRWVQVLISDFCTGTNDGAQSQPFCRGGSWTPDAYNGAELYMQVADSCGDTNAWCRDDRYHLDLSTDSLNKFAKNGVPVGDMYPSHWNNRHVNWTYVTAPGYTGDIKIGFMKGAQRYWPTIVVGHLRNGIHGVEYFADGAWQAAKMNSDMGQSFILAPTVSGGTDYRIRVRDAADTLINDGRVYDFRLPDGCAPCGADYTPVSYTTGTGPTATPTPTITPTPGGSPTPTITPTPGTSPTPAGSCSATYTRQSEWSGGFTGQIKVTNRGGALNGWTLTFTLPAGVTVAQGWNGTWTQSGTTVTVKNASWNGSVPAGGTIDLGFNGSSTGPSAAASGFALNGAACA</sequence>
<dbReference type="SUPFAM" id="SSF49384">
    <property type="entry name" value="Carbohydrate-binding domain"/>
    <property type="match status" value="1"/>
</dbReference>
<evidence type="ECO:0000256" key="2">
    <source>
        <dbReference type="ARBA" id="ARBA00023295"/>
    </source>
</evidence>
<dbReference type="PROSITE" id="PS00561">
    <property type="entry name" value="CBM2_A"/>
    <property type="match status" value="1"/>
</dbReference>
<accession>A0A919RBP4</accession>
<dbReference type="Gene3D" id="2.60.40.290">
    <property type="match status" value="1"/>
</dbReference>
<reference evidence="6" key="1">
    <citation type="submission" date="2021-01" db="EMBL/GenBank/DDBJ databases">
        <title>Whole genome shotgun sequence of Sphaerisporangium rufum NBRC 109079.</title>
        <authorList>
            <person name="Komaki H."/>
            <person name="Tamura T."/>
        </authorList>
    </citation>
    <scope>NUCLEOTIDE SEQUENCE</scope>
    <source>
        <strain evidence="6">NBRC 109079</strain>
    </source>
</reference>
<feature type="region of interest" description="Disordered" evidence="4">
    <location>
        <begin position="322"/>
        <end position="357"/>
    </location>
</feature>
<dbReference type="GO" id="GO:0000272">
    <property type="term" value="P:polysaccharide catabolic process"/>
    <property type="evidence" value="ECO:0007669"/>
    <property type="project" value="UniProtKB-KW"/>
</dbReference>
<evidence type="ECO:0000256" key="3">
    <source>
        <dbReference type="ARBA" id="ARBA00023326"/>
    </source>
</evidence>
<dbReference type="SMART" id="SM00637">
    <property type="entry name" value="CBD_II"/>
    <property type="match status" value="1"/>
</dbReference>
<keyword evidence="3" id="KW-0624">Polysaccharide degradation</keyword>
<dbReference type="PROSITE" id="PS51173">
    <property type="entry name" value="CBM2"/>
    <property type="match status" value="1"/>
</dbReference>
<dbReference type="AlphaFoldDB" id="A0A919RBP4"/>